<dbReference type="Proteomes" id="UP000187209">
    <property type="component" value="Unassembled WGS sequence"/>
</dbReference>
<evidence type="ECO:0000256" key="3">
    <source>
        <dbReference type="ARBA" id="ARBA00023140"/>
    </source>
</evidence>
<reference evidence="6 7" key="1">
    <citation type="submission" date="2016-11" db="EMBL/GenBank/DDBJ databases">
        <title>The macronuclear genome of Stentor coeruleus: a giant cell with tiny introns.</title>
        <authorList>
            <person name="Slabodnick M."/>
            <person name="Ruby J.G."/>
            <person name="Reiff S.B."/>
            <person name="Swart E.C."/>
            <person name="Gosai S."/>
            <person name="Prabakaran S."/>
            <person name="Witkowska E."/>
            <person name="Larue G.E."/>
            <person name="Fisher S."/>
            <person name="Freeman R.M."/>
            <person name="Gunawardena J."/>
            <person name="Chu W."/>
            <person name="Stover N.A."/>
            <person name="Gregory B.D."/>
            <person name="Nowacki M."/>
            <person name="Derisi J."/>
            <person name="Roy S.W."/>
            <person name="Marshall W.F."/>
            <person name="Sood P."/>
        </authorList>
    </citation>
    <scope>NUCLEOTIDE SEQUENCE [LARGE SCALE GENOMIC DNA]</scope>
    <source>
        <strain evidence="6">WM001</strain>
    </source>
</reference>
<evidence type="ECO:0000256" key="2">
    <source>
        <dbReference type="ARBA" id="ARBA00023136"/>
    </source>
</evidence>
<dbReference type="PANTHER" id="PTHR12652">
    <property type="entry name" value="PEROXISOMAL BIOGENESIS FACTOR 11"/>
    <property type="match status" value="1"/>
</dbReference>
<feature type="transmembrane region" description="Helical" evidence="5">
    <location>
        <begin position="196"/>
        <end position="216"/>
    </location>
</feature>
<dbReference type="AlphaFoldDB" id="A0A1R2D3I6"/>
<name>A0A1R2D3I6_9CILI</name>
<evidence type="ECO:0000256" key="4">
    <source>
        <dbReference type="ARBA" id="ARBA00046271"/>
    </source>
</evidence>
<keyword evidence="2 5" id="KW-0472">Membrane</keyword>
<protein>
    <submittedName>
        <fullName evidence="6">Uncharacterized protein</fullName>
    </submittedName>
</protein>
<feature type="transmembrane region" description="Helical" evidence="5">
    <location>
        <begin position="168"/>
        <end position="190"/>
    </location>
</feature>
<keyword evidence="1" id="KW-0962">Peroxisome biogenesis</keyword>
<comment type="subcellular location">
    <subcellularLocation>
        <location evidence="4">Peroxisome membrane</location>
    </subcellularLocation>
</comment>
<dbReference type="InterPro" id="IPR008733">
    <property type="entry name" value="PEX11"/>
</dbReference>
<keyword evidence="5" id="KW-1133">Transmembrane helix</keyword>
<sequence>MMDFVKTNNITNYPIHLLNAIQVEKSMKNGRKLMRVLMFTDDLGSLERSWKNRDKFNIMEALQVGLSISNIVYYILDNLVWCADIGIISKFIAHANIRWKDTKDMSSLARCMFGLTITFFTSFRTKERVRILRESLSDNPHKRVEKDKNTYSLTYDLVTSIREYRVQVLEVVVSILRFFMLAHALNFPLFRKLSKIFIAICGISATSLSIIFDLFLKNR</sequence>
<keyword evidence="3" id="KW-0576">Peroxisome</keyword>
<dbReference type="GO" id="GO:0016559">
    <property type="term" value="P:peroxisome fission"/>
    <property type="evidence" value="ECO:0007669"/>
    <property type="project" value="InterPro"/>
</dbReference>
<dbReference type="OrthoDB" id="311886at2759"/>
<keyword evidence="5" id="KW-0812">Transmembrane</keyword>
<keyword evidence="7" id="KW-1185">Reference proteome</keyword>
<dbReference type="GO" id="GO:0005778">
    <property type="term" value="C:peroxisomal membrane"/>
    <property type="evidence" value="ECO:0007669"/>
    <property type="project" value="UniProtKB-SubCell"/>
</dbReference>
<dbReference type="Pfam" id="PF05648">
    <property type="entry name" value="PEX11"/>
    <property type="match status" value="1"/>
</dbReference>
<evidence type="ECO:0000313" key="7">
    <source>
        <dbReference type="Proteomes" id="UP000187209"/>
    </source>
</evidence>
<gene>
    <name evidence="6" type="ORF">SteCoe_855</name>
</gene>
<comment type="caution">
    <text evidence="6">The sequence shown here is derived from an EMBL/GenBank/DDBJ whole genome shotgun (WGS) entry which is preliminary data.</text>
</comment>
<organism evidence="6 7">
    <name type="scientific">Stentor coeruleus</name>
    <dbReference type="NCBI Taxonomy" id="5963"/>
    <lineage>
        <taxon>Eukaryota</taxon>
        <taxon>Sar</taxon>
        <taxon>Alveolata</taxon>
        <taxon>Ciliophora</taxon>
        <taxon>Postciliodesmatophora</taxon>
        <taxon>Heterotrichea</taxon>
        <taxon>Heterotrichida</taxon>
        <taxon>Stentoridae</taxon>
        <taxon>Stentor</taxon>
    </lineage>
</organism>
<accession>A0A1R2D3I6</accession>
<evidence type="ECO:0000256" key="1">
    <source>
        <dbReference type="ARBA" id="ARBA00022593"/>
    </source>
</evidence>
<dbReference type="EMBL" id="MPUH01000008">
    <property type="protein sequence ID" value="OMJ95776.1"/>
    <property type="molecule type" value="Genomic_DNA"/>
</dbReference>
<dbReference type="PANTHER" id="PTHR12652:SF50">
    <property type="entry name" value="PEROXIN 11"/>
    <property type="match status" value="1"/>
</dbReference>
<evidence type="ECO:0000256" key="5">
    <source>
        <dbReference type="SAM" id="Phobius"/>
    </source>
</evidence>
<evidence type="ECO:0000313" key="6">
    <source>
        <dbReference type="EMBL" id="OMJ95776.1"/>
    </source>
</evidence>
<proteinExistence type="predicted"/>